<feature type="compositionally biased region" description="Basic and acidic residues" evidence="1">
    <location>
        <begin position="241"/>
        <end position="254"/>
    </location>
</feature>
<feature type="compositionally biased region" description="Basic and acidic residues" evidence="1">
    <location>
        <begin position="531"/>
        <end position="560"/>
    </location>
</feature>
<dbReference type="AlphaFoldDB" id="S3DYJ1"/>
<feature type="domain" description="DUF8035" evidence="2">
    <location>
        <begin position="575"/>
        <end position="627"/>
    </location>
</feature>
<dbReference type="GeneID" id="19468222"/>
<feature type="compositionally biased region" description="Pro residues" evidence="1">
    <location>
        <begin position="257"/>
        <end position="273"/>
    </location>
</feature>
<feature type="compositionally biased region" description="Basic and acidic residues" evidence="1">
    <location>
        <begin position="155"/>
        <end position="168"/>
    </location>
</feature>
<reference evidence="3 4" key="1">
    <citation type="journal article" date="2013" name="BMC Genomics">
        <title>Genomics-driven discovery of the pneumocandin biosynthetic gene cluster in the fungus Glarea lozoyensis.</title>
        <authorList>
            <person name="Chen L."/>
            <person name="Yue Q."/>
            <person name="Zhang X."/>
            <person name="Xiang M."/>
            <person name="Wang C."/>
            <person name="Li S."/>
            <person name="Che Y."/>
            <person name="Ortiz-Lopez F.J."/>
            <person name="Bills G.F."/>
            <person name="Liu X."/>
            <person name="An Z."/>
        </authorList>
    </citation>
    <scope>NUCLEOTIDE SEQUENCE [LARGE SCALE GENOMIC DNA]</scope>
    <source>
        <strain evidence="4">ATCC 20868 / MF5171</strain>
    </source>
</reference>
<feature type="compositionally biased region" description="Basic and acidic residues" evidence="1">
    <location>
        <begin position="306"/>
        <end position="330"/>
    </location>
</feature>
<dbReference type="Proteomes" id="UP000016922">
    <property type="component" value="Unassembled WGS sequence"/>
</dbReference>
<feature type="compositionally biased region" description="Basic and acidic residues" evidence="1">
    <location>
        <begin position="1"/>
        <end position="34"/>
    </location>
</feature>
<feature type="compositionally biased region" description="Basic and acidic residues" evidence="1">
    <location>
        <begin position="47"/>
        <end position="62"/>
    </location>
</feature>
<dbReference type="PANTHER" id="PTHR48148:SF2">
    <property type="entry name" value="PA14 DOMAIN-CONTAINING PROTEIN"/>
    <property type="match status" value="1"/>
</dbReference>
<dbReference type="EMBL" id="KE145352">
    <property type="protein sequence ID" value="EPE37011.1"/>
    <property type="molecule type" value="Genomic_DNA"/>
</dbReference>
<evidence type="ECO:0000259" key="2">
    <source>
        <dbReference type="Pfam" id="PF26118"/>
    </source>
</evidence>
<feature type="compositionally biased region" description="Basic and acidic residues" evidence="1">
    <location>
        <begin position="200"/>
        <end position="234"/>
    </location>
</feature>
<evidence type="ECO:0000256" key="1">
    <source>
        <dbReference type="SAM" id="MobiDB-lite"/>
    </source>
</evidence>
<dbReference type="KEGG" id="glz:GLAREA_09174"/>
<feature type="compositionally biased region" description="Polar residues" evidence="1">
    <location>
        <begin position="333"/>
        <end position="343"/>
    </location>
</feature>
<feature type="compositionally biased region" description="Basic and acidic residues" evidence="1">
    <location>
        <begin position="116"/>
        <end position="140"/>
    </location>
</feature>
<dbReference type="HOGENOM" id="CLU_021705_1_0_1"/>
<keyword evidence="4" id="KW-1185">Reference proteome</keyword>
<accession>S3DYJ1</accession>
<dbReference type="RefSeq" id="XP_008076326.1">
    <property type="nucleotide sequence ID" value="XM_008078135.1"/>
</dbReference>
<proteinExistence type="predicted"/>
<dbReference type="Pfam" id="PF26118">
    <property type="entry name" value="DUF8035"/>
    <property type="match status" value="1"/>
</dbReference>
<feature type="region of interest" description="Disordered" evidence="1">
    <location>
        <begin position="480"/>
        <end position="573"/>
    </location>
</feature>
<feature type="compositionally biased region" description="Basic and acidic residues" evidence="1">
    <location>
        <begin position="180"/>
        <end position="192"/>
    </location>
</feature>
<feature type="compositionally biased region" description="Basic and acidic residues" evidence="1">
    <location>
        <begin position="70"/>
        <end position="85"/>
    </location>
</feature>
<gene>
    <name evidence="3" type="ORF">GLAREA_09174</name>
</gene>
<dbReference type="eggNOG" id="ENOG502SANM">
    <property type="taxonomic scope" value="Eukaryota"/>
</dbReference>
<feature type="compositionally biased region" description="Basic and acidic residues" evidence="1">
    <location>
        <begin position="480"/>
        <end position="517"/>
    </location>
</feature>
<dbReference type="STRING" id="1116229.S3DYJ1"/>
<dbReference type="PANTHER" id="PTHR48148">
    <property type="entry name" value="KERATINOCYTE PROLINE-RICH PROTEIN"/>
    <property type="match status" value="1"/>
</dbReference>
<name>S3DYJ1_GLAL2</name>
<evidence type="ECO:0000313" key="4">
    <source>
        <dbReference type="Proteomes" id="UP000016922"/>
    </source>
</evidence>
<feature type="region of interest" description="Disordered" evidence="1">
    <location>
        <begin position="1"/>
        <end position="343"/>
    </location>
</feature>
<dbReference type="InterPro" id="IPR058348">
    <property type="entry name" value="DUF8035"/>
</dbReference>
<evidence type="ECO:0000313" key="3">
    <source>
        <dbReference type="EMBL" id="EPE37011.1"/>
    </source>
</evidence>
<sequence length="694" mass="83490">MSRRGDTMYEEREFYAREERPPPARTQVREREREFEETDTYSRRGGPVRDNRPDFLRDDYGRSDPGQMVLRERETEISRPLERRPRSPSPPVRIEQRTERIVRRRSPSPPPIQETYRSRVVEREGHRSPSPVRIERTERFVRRRSPSPPPVQETYRSRVVERERERPRSYSPPPPQLRARVTETRERVRERSPSPPPPIRYRERVVERERERSPSPVRIVRERERIVERERERTPSPPRTETIRIRNIERETRRAPSPSPSPSPSPPPAPIRAPPIHQEIITHHRHIDHGFERAARVPSPPPPVRRTKETKETDIDIHTSRGNTEIDIKQTRSKTPQPTSTSLARRENFWDDLDIEDKEHENLRIRDTRLELGRRRSMSARPDTRERERVKVDIKESYGREKDSYSRDSIRDEDEAEYYRRKVDERAYIGEAYNGATKDWAIVDVPPGTERVQMDGIGGGSQEITWQRYNGVRRSKFIADREERPRIPERQPERQPEPRIERERERIEIRERDEPRQETTGFEIEISSSSRRPDPPREPSRPAYEREYERIEETTSDRRVGMPRPPPAPKQRRGDLWTEITKDLVVEDAIKQLGYDYEETEFFYYIIQYLRYEDVLELVEVSEHIKAERQRRIREIERERERFERRARERDDWERAERRRERDRDNGYDDERIIEREIIYDGGGGGSRRRRGGW</sequence>
<organism evidence="3 4">
    <name type="scientific">Glarea lozoyensis (strain ATCC 20868 / MF5171)</name>
    <dbReference type="NCBI Taxonomy" id="1116229"/>
    <lineage>
        <taxon>Eukaryota</taxon>
        <taxon>Fungi</taxon>
        <taxon>Dikarya</taxon>
        <taxon>Ascomycota</taxon>
        <taxon>Pezizomycotina</taxon>
        <taxon>Leotiomycetes</taxon>
        <taxon>Helotiales</taxon>
        <taxon>Helotiaceae</taxon>
        <taxon>Glarea</taxon>
    </lineage>
</organism>
<dbReference type="OMA" id="DFFYVME"/>
<protein>
    <recommendedName>
        <fullName evidence="2">DUF8035 domain-containing protein</fullName>
    </recommendedName>
</protein>
<dbReference type="OrthoDB" id="5410752at2759"/>